<dbReference type="Gene3D" id="3.90.180.10">
    <property type="entry name" value="Medium-chain alcohol dehydrogenases, catalytic domain"/>
    <property type="match status" value="1"/>
</dbReference>
<evidence type="ECO:0000259" key="1">
    <source>
        <dbReference type="SMART" id="SM00829"/>
    </source>
</evidence>
<reference evidence="2" key="1">
    <citation type="submission" date="2022-09" db="EMBL/GenBank/DDBJ databases">
        <title>Actin cytoskeleton and complex cell architecture in an #Asgard archaeon.</title>
        <authorList>
            <person name="Ponce Toledo R.I."/>
            <person name="Schleper C."/>
            <person name="Rodrigues Oliveira T."/>
            <person name="Wollweber F."/>
            <person name="Xu J."/>
            <person name="Rittmann S."/>
            <person name="Klingl A."/>
            <person name="Pilhofer M."/>
        </authorList>
    </citation>
    <scope>NUCLEOTIDE SEQUENCE</scope>
    <source>
        <strain evidence="2">B-35</strain>
    </source>
</reference>
<dbReference type="Proteomes" id="UP001208689">
    <property type="component" value="Chromosome"/>
</dbReference>
<keyword evidence="2" id="KW-0560">Oxidoreductase</keyword>
<dbReference type="InterPro" id="IPR011032">
    <property type="entry name" value="GroES-like_sf"/>
</dbReference>
<gene>
    <name evidence="2" type="ORF">NEF87_000586</name>
</gene>
<dbReference type="InterPro" id="IPR020843">
    <property type="entry name" value="ER"/>
</dbReference>
<name>A0ABY6HLL9_9ARCH</name>
<keyword evidence="3" id="KW-1185">Reference proteome</keyword>
<dbReference type="PANTHER" id="PTHR44013:SF1">
    <property type="entry name" value="ZINC-TYPE ALCOHOL DEHYDROGENASE-LIKE PROTEIN C16A3.02C"/>
    <property type="match status" value="1"/>
</dbReference>
<dbReference type="Pfam" id="PF00107">
    <property type="entry name" value="ADH_zinc_N"/>
    <property type="match status" value="1"/>
</dbReference>
<dbReference type="EC" id="1.1.1.1" evidence="2"/>
<evidence type="ECO:0000313" key="2">
    <source>
        <dbReference type="EMBL" id="UYP44301.1"/>
    </source>
</evidence>
<organism evidence="2 3">
    <name type="scientific">Candidatus Lokiarchaeum ossiferum</name>
    <dbReference type="NCBI Taxonomy" id="2951803"/>
    <lineage>
        <taxon>Archaea</taxon>
        <taxon>Promethearchaeati</taxon>
        <taxon>Promethearchaeota</taxon>
        <taxon>Promethearchaeia</taxon>
        <taxon>Promethearchaeales</taxon>
        <taxon>Promethearchaeaceae</taxon>
        <taxon>Candidatus Lokiarchaeum</taxon>
    </lineage>
</organism>
<dbReference type="Pfam" id="PF08240">
    <property type="entry name" value="ADH_N"/>
    <property type="match status" value="1"/>
</dbReference>
<accession>A0ABY6HLL9</accession>
<dbReference type="SMART" id="SM00829">
    <property type="entry name" value="PKS_ER"/>
    <property type="match status" value="1"/>
</dbReference>
<dbReference type="Gene3D" id="3.40.50.720">
    <property type="entry name" value="NAD(P)-binding Rossmann-like Domain"/>
    <property type="match status" value="1"/>
</dbReference>
<dbReference type="InterPro" id="IPR013149">
    <property type="entry name" value="ADH-like_C"/>
</dbReference>
<dbReference type="PANTHER" id="PTHR44013">
    <property type="entry name" value="ZINC-TYPE ALCOHOL DEHYDROGENASE-LIKE PROTEIN C16A3.02C"/>
    <property type="match status" value="1"/>
</dbReference>
<dbReference type="InterPro" id="IPR013154">
    <property type="entry name" value="ADH-like_N"/>
</dbReference>
<proteinExistence type="predicted"/>
<protein>
    <submittedName>
        <fullName evidence="2">NAD-dependent alcohol dehydrogenase</fullName>
        <ecNumber evidence="2">1.1.1.1</ecNumber>
    </submittedName>
</protein>
<evidence type="ECO:0000313" key="3">
    <source>
        <dbReference type="Proteomes" id="UP001208689"/>
    </source>
</evidence>
<dbReference type="SUPFAM" id="SSF51735">
    <property type="entry name" value="NAD(P)-binding Rossmann-fold domains"/>
    <property type="match status" value="1"/>
</dbReference>
<dbReference type="InterPro" id="IPR052733">
    <property type="entry name" value="Chloroplast_QOR"/>
</dbReference>
<feature type="domain" description="Enoyl reductase (ER)" evidence="1">
    <location>
        <begin position="10"/>
        <end position="300"/>
    </location>
</feature>
<dbReference type="InterPro" id="IPR036291">
    <property type="entry name" value="NAD(P)-bd_dom_sf"/>
</dbReference>
<dbReference type="CDD" id="cd08267">
    <property type="entry name" value="MDR1"/>
    <property type="match status" value="1"/>
</dbReference>
<dbReference type="GO" id="GO:0004022">
    <property type="term" value="F:alcohol dehydrogenase (NAD+) activity"/>
    <property type="evidence" value="ECO:0007669"/>
    <property type="project" value="UniProtKB-EC"/>
</dbReference>
<sequence length="303" mass="33475">MKAIIYTKFGAPEVLEIKEVEKPRPKAHQVLIKIHATTVTSGDIRMRSFIVPRGMGLMAHMYLGFKKPKRPILGMELAGEIEAVGSEVTKFKIGDQVFASTFDENMGGYSEYKCFSENGIIAIKPRLLSFEEAAAVPGGGLTALHNIRKAKIQRGQKVLIYGASGSTGTYAVQLAKYFGGEVTGVCSTKNLNLVKTLGADRVIDYTKEDLTQQGLQYDVIFDAVSKLPPKIGQKLLKKTGVYLDIHKTSGKLKVEQLNFLKDLIIEGKLKPVIDRTYPFEDIIEAHKYVEKGHKKGNVVVKIC</sequence>
<dbReference type="SUPFAM" id="SSF50129">
    <property type="entry name" value="GroES-like"/>
    <property type="match status" value="1"/>
</dbReference>
<dbReference type="Pfam" id="PF13602">
    <property type="entry name" value="ADH_zinc_N_2"/>
    <property type="match status" value="1"/>
</dbReference>
<dbReference type="EMBL" id="CP104013">
    <property type="protein sequence ID" value="UYP44301.1"/>
    <property type="molecule type" value="Genomic_DNA"/>
</dbReference>